<accession>A0A0D2X8R6</accession>
<evidence type="ECO:0000313" key="2">
    <source>
        <dbReference type="Proteomes" id="UP000002489"/>
    </source>
</evidence>
<dbReference type="AlphaFoldDB" id="A0A0D2X8R6"/>
<name>A0A0D2X8R6_FUSOF</name>
<reference evidence="2" key="1">
    <citation type="journal article" date="2012" name="Mol. Plant Microbe Interact.">
        <title>A highly conserved effector in Fusarium oxysporum is required for full virulence on Arabidopsis.</title>
        <authorList>
            <person name="Thatcher L.F."/>
            <person name="Gardiner D.M."/>
            <person name="Kazan K."/>
            <person name="Manners J."/>
        </authorList>
    </citation>
    <scope>NUCLEOTIDE SEQUENCE [LARGE SCALE GENOMIC DNA]</scope>
    <source>
        <strain evidence="2">Fo5176</strain>
    </source>
</reference>
<dbReference type="EnsemblFungi" id="FOXG_00275T0">
    <property type="protein sequence ID" value="FOXG_00275P0"/>
    <property type="gene ID" value="FOXG_00275"/>
</dbReference>
<reference evidence="1" key="2">
    <citation type="submission" date="2025-08" db="UniProtKB">
        <authorList>
            <consortium name="EnsemblFungi"/>
        </authorList>
    </citation>
    <scope>IDENTIFICATION</scope>
    <source>
        <strain evidence="1">4287 / CBS 123668 / FGSC 9935 / NRRL 34936</strain>
    </source>
</reference>
<dbReference type="Proteomes" id="UP000002489">
    <property type="component" value="Unassembled WGS sequence"/>
</dbReference>
<organism evidence="1 2">
    <name type="scientific">Fusarium oxysporum (strain Fo5176)</name>
    <name type="common">Fusarium vascular wilt</name>
    <dbReference type="NCBI Taxonomy" id="660025"/>
    <lineage>
        <taxon>Eukaryota</taxon>
        <taxon>Fungi</taxon>
        <taxon>Dikarya</taxon>
        <taxon>Ascomycota</taxon>
        <taxon>Pezizomycotina</taxon>
        <taxon>Sordariomycetes</taxon>
        <taxon>Hypocreomycetidae</taxon>
        <taxon>Hypocreales</taxon>
        <taxon>Nectriaceae</taxon>
        <taxon>Fusarium</taxon>
        <taxon>Fusarium oxysporum species complex</taxon>
    </lineage>
</organism>
<gene>
    <name evidence="1" type="primary">28942594</name>
</gene>
<sequence>MESRALNEQGTLVWGLKSDVLAVSVQDNSTIHKQSLARRWTLNNIANSPPTLSTQSQQLQILMNPEFSTPFIRVAVLLKFRKITLSVSGGGAKPP</sequence>
<protein>
    <submittedName>
        <fullName evidence="1">Uncharacterized protein</fullName>
    </submittedName>
</protein>
<proteinExistence type="predicted"/>
<dbReference type="VEuPathDB" id="FungiDB:FOXG_00275"/>
<evidence type="ECO:0000313" key="1">
    <source>
        <dbReference type="EnsemblFungi" id="FOXG_00275P0"/>
    </source>
</evidence>